<dbReference type="OrthoDB" id="361870at2759"/>
<name>A0A0M3KIB5_ANISI</name>
<keyword evidence="2" id="KW-0689">Ribosomal protein</keyword>
<dbReference type="EMBL" id="UYRR01038725">
    <property type="protein sequence ID" value="VDK74352.1"/>
    <property type="molecule type" value="Genomic_DNA"/>
</dbReference>
<gene>
    <name evidence="6" type="ORF">ASIM_LOCUS20113</name>
</gene>
<evidence type="ECO:0000256" key="4">
    <source>
        <dbReference type="ARBA" id="ARBA00035269"/>
    </source>
</evidence>
<dbReference type="InterPro" id="IPR034704">
    <property type="entry name" value="Ribosomal_bL28/bL31-like_sf"/>
</dbReference>
<evidence type="ECO:0000313" key="7">
    <source>
        <dbReference type="Proteomes" id="UP000267096"/>
    </source>
</evidence>
<accession>A0A0M3KIB5</accession>
<evidence type="ECO:0000256" key="5">
    <source>
        <dbReference type="ARBA" id="ARBA00035538"/>
    </source>
</evidence>
<evidence type="ECO:0000313" key="6">
    <source>
        <dbReference type="EMBL" id="VDK74352.1"/>
    </source>
</evidence>
<dbReference type="GO" id="GO:0005762">
    <property type="term" value="C:mitochondrial large ribosomal subunit"/>
    <property type="evidence" value="ECO:0007669"/>
    <property type="project" value="TreeGrafter"/>
</dbReference>
<dbReference type="AlphaFoldDB" id="A0A0M3KIB5"/>
<keyword evidence="3" id="KW-0687">Ribonucleoprotein</keyword>
<reference evidence="8" key="1">
    <citation type="submission" date="2017-02" db="UniProtKB">
        <authorList>
            <consortium name="WormBaseParasite"/>
        </authorList>
    </citation>
    <scope>IDENTIFICATION</scope>
</reference>
<proteinExistence type="inferred from homology"/>
<evidence type="ECO:0000256" key="1">
    <source>
        <dbReference type="ARBA" id="ARBA00008760"/>
    </source>
</evidence>
<dbReference type="PANTHER" id="PTHR13528">
    <property type="entry name" value="39S RIBOSOMAL PROTEIN L28, MITOCHONDRIAL"/>
    <property type="match status" value="1"/>
</dbReference>
<dbReference type="GO" id="GO:0003735">
    <property type="term" value="F:structural constituent of ribosome"/>
    <property type="evidence" value="ECO:0007669"/>
    <property type="project" value="InterPro"/>
</dbReference>
<dbReference type="InterPro" id="IPR026569">
    <property type="entry name" value="Ribosomal_bL28"/>
</dbReference>
<evidence type="ECO:0000256" key="3">
    <source>
        <dbReference type="ARBA" id="ARBA00023274"/>
    </source>
</evidence>
<dbReference type="SUPFAM" id="SSF143800">
    <property type="entry name" value="L28p-like"/>
    <property type="match status" value="1"/>
</dbReference>
<dbReference type="Proteomes" id="UP000267096">
    <property type="component" value="Unassembled WGS sequence"/>
</dbReference>
<organism evidence="8">
    <name type="scientific">Anisakis simplex</name>
    <name type="common">Herring worm</name>
    <dbReference type="NCBI Taxonomy" id="6269"/>
    <lineage>
        <taxon>Eukaryota</taxon>
        <taxon>Metazoa</taxon>
        <taxon>Ecdysozoa</taxon>
        <taxon>Nematoda</taxon>
        <taxon>Chromadorea</taxon>
        <taxon>Rhabditida</taxon>
        <taxon>Spirurina</taxon>
        <taxon>Ascaridomorpha</taxon>
        <taxon>Ascaridoidea</taxon>
        <taxon>Anisakidae</taxon>
        <taxon>Anisakis</taxon>
        <taxon>Anisakis simplex complex</taxon>
    </lineage>
</organism>
<comment type="similarity">
    <text evidence="1">Belongs to the bacterial ribosomal protein bL28 family.</text>
</comment>
<keyword evidence="7" id="KW-1185">Reference proteome</keyword>
<dbReference type="PANTHER" id="PTHR13528:SF2">
    <property type="entry name" value="LARGE RIBOSOMAL SUBUNIT PROTEIN BL28M"/>
    <property type="match status" value="1"/>
</dbReference>
<dbReference type="WBParaSite" id="ASIM_0002073401-mRNA-1">
    <property type="protein sequence ID" value="ASIM_0002073401-mRNA-1"/>
    <property type="gene ID" value="ASIM_0002073401"/>
</dbReference>
<protein>
    <recommendedName>
        <fullName evidence="4">Large ribosomal subunit protein bL28m</fullName>
    </recommendedName>
    <alternativeName>
        <fullName evidence="5">39S ribosomal protein L28, mitochondrial</fullName>
    </alternativeName>
</protein>
<reference evidence="6 7" key="2">
    <citation type="submission" date="2018-11" db="EMBL/GenBank/DDBJ databases">
        <authorList>
            <consortium name="Pathogen Informatics"/>
        </authorList>
    </citation>
    <scope>NUCLEOTIDE SEQUENCE [LARGE SCALE GENOMIC DNA]</scope>
</reference>
<evidence type="ECO:0000313" key="8">
    <source>
        <dbReference type="WBParaSite" id="ASIM_0002073401-mRNA-1"/>
    </source>
</evidence>
<evidence type="ECO:0000256" key="2">
    <source>
        <dbReference type="ARBA" id="ARBA00022980"/>
    </source>
</evidence>
<sequence length="192" mass="22545">MGHETSRNTGESEADEGLWGGESVLKGYVESRPYTKKKVLPRHWVPHLWFPYLKQGVFYSEILDRLMKITVTERTCRLIDKHFGIDLYLLETPEIDLASGFCNNNNNNNNNNNLRLGNKLKRELLIALAKEEYFADDAERHSYIRNKYSRFKIPLEEAEWVGLELNEACRKQQDIEDAQHPEPLKYKFELDL</sequence>